<reference evidence="2" key="2">
    <citation type="submission" date="2021-09" db="EMBL/GenBank/DDBJ databases">
        <authorList>
            <person name="Jia N."/>
            <person name="Wang J."/>
            <person name="Shi W."/>
            <person name="Du L."/>
            <person name="Sun Y."/>
            <person name="Zhan W."/>
            <person name="Jiang J."/>
            <person name="Wang Q."/>
            <person name="Zhang B."/>
            <person name="Ji P."/>
            <person name="Sakyi L.B."/>
            <person name="Cui X."/>
            <person name="Yuan T."/>
            <person name="Jiang B."/>
            <person name="Yang W."/>
            <person name="Lam T.T.-Y."/>
            <person name="Chang Q."/>
            <person name="Ding S."/>
            <person name="Wang X."/>
            <person name="Zhu J."/>
            <person name="Ruan X."/>
            <person name="Zhao L."/>
            <person name="Wei J."/>
            <person name="Que T."/>
            <person name="Du C."/>
            <person name="Cheng J."/>
            <person name="Dai P."/>
            <person name="Han X."/>
            <person name="Huang E."/>
            <person name="Gao Y."/>
            <person name="Liu J."/>
            <person name="Shao H."/>
            <person name="Ye R."/>
            <person name="Li L."/>
            <person name="Wei W."/>
            <person name="Wang X."/>
            <person name="Wang C."/>
            <person name="Huo Q."/>
            <person name="Li W."/>
            <person name="Guo W."/>
            <person name="Chen H."/>
            <person name="Chen S."/>
            <person name="Zhou L."/>
            <person name="Zhou L."/>
            <person name="Ni X."/>
            <person name="Tian J."/>
            <person name="Zhou Y."/>
            <person name="Sheng Y."/>
            <person name="Liu T."/>
            <person name="Pan Y."/>
            <person name="Xia L."/>
            <person name="Li J."/>
            <person name="Zhao F."/>
            <person name="Cao W."/>
        </authorList>
    </citation>
    <scope>NUCLEOTIDE SEQUENCE</scope>
    <source>
        <strain evidence="2">Rsan-2018</strain>
        <tissue evidence="2">Larvae</tissue>
    </source>
</reference>
<keyword evidence="3" id="KW-1185">Reference proteome</keyword>
<comment type="caution">
    <text evidence="2">The sequence shown here is derived from an EMBL/GenBank/DDBJ whole genome shotgun (WGS) entry which is preliminary data.</text>
</comment>
<name>A0A9D4YRD9_RHISA</name>
<gene>
    <name evidence="2" type="ORF">HPB52_025560</name>
</gene>
<evidence type="ECO:0000256" key="1">
    <source>
        <dbReference type="SAM" id="MobiDB-lite"/>
    </source>
</evidence>
<sequence>MALFKHLPVFLELPGPPPIRGLIGRNCSGPPRGGRRQRLEGPASRIGTRQPAKTGRTEKIFAAAEQEEARTTPSNAASTTLRSSAASTPASETDSSAPAVSKFDTLVEQLDRLSAASINPG</sequence>
<organism evidence="2 3">
    <name type="scientific">Rhipicephalus sanguineus</name>
    <name type="common">Brown dog tick</name>
    <name type="synonym">Ixodes sanguineus</name>
    <dbReference type="NCBI Taxonomy" id="34632"/>
    <lineage>
        <taxon>Eukaryota</taxon>
        <taxon>Metazoa</taxon>
        <taxon>Ecdysozoa</taxon>
        <taxon>Arthropoda</taxon>
        <taxon>Chelicerata</taxon>
        <taxon>Arachnida</taxon>
        <taxon>Acari</taxon>
        <taxon>Parasitiformes</taxon>
        <taxon>Ixodida</taxon>
        <taxon>Ixodoidea</taxon>
        <taxon>Ixodidae</taxon>
        <taxon>Rhipicephalinae</taxon>
        <taxon>Rhipicephalus</taxon>
        <taxon>Rhipicephalus</taxon>
    </lineage>
</organism>
<evidence type="ECO:0000313" key="2">
    <source>
        <dbReference type="EMBL" id="KAH7985570.1"/>
    </source>
</evidence>
<feature type="region of interest" description="Disordered" evidence="1">
    <location>
        <begin position="15"/>
        <end position="100"/>
    </location>
</feature>
<accession>A0A9D4YRD9</accession>
<feature type="compositionally biased region" description="Low complexity" evidence="1">
    <location>
        <begin position="74"/>
        <end position="91"/>
    </location>
</feature>
<protein>
    <submittedName>
        <fullName evidence="2">Uncharacterized protein</fullName>
    </submittedName>
</protein>
<evidence type="ECO:0000313" key="3">
    <source>
        <dbReference type="Proteomes" id="UP000821837"/>
    </source>
</evidence>
<proteinExistence type="predicted"/>
<dbReference type="EMBL" id="JABSTV010000845">
    <property type="protein sequence ID" value="KAH7985570.1"/>
    <property type="molecule type" value="Genomic_DNA"/>
</dbReference>
<reference evidence="2" key="1">
    <citation type="journal article" date="2020" name="Cell">
        <title>Large-Scale Comparative Analyses of Tick Genomes Elucidate Their Genetic Diversity and Vector Capacities.</title>
        <authorList>
            <consortium name="Tick Genome and Microbiome Consortium (TIGMIC)"/>
            <person name="Jia N."/>
            <person name="Wang J."/>
            <person name="Shi W."/>
            <person name="Du L."/>
            <person name="Sun Y."/>
            <person name="Zhan W."/>
            <person name="Jiang J.F."/>
            <person name="Wang Q."/>
            <person name="Zhang B."/>
            <person name="Ji P."/>
            <person name="Bell-Sakyi L."/>
            <person name="Cui X.M."/>
            <person name="Yuan T.T."/>
            <person name="Jiang B.G."/>
            <person name="Yang W.F."/>
            <person name="Lam T.T."/>
            <person name="Chang Q.C."/>
            <person name="Ding S.J."/>
            <person name="Wang X.J."/>
            <person name="Zhu J.G."/>
            <person name="Ruan X.D."/>
            <person name="Zhao L."/>
            <person name="Wei J.T."/>
            <person name="Ye R.Z."/>
            <person name="Que T.C."/>
            <person name="Du C.H."/>
            <person name="Zhou Y.H."/>
            <person name="Cheng J.X."/>
            <person name="Dai P.F."/>
            <person name="Guo W.B."/>
            <person name="Han X.H."/>
            <person name="Huang E.J."/>
            <person name="Li L.F."/>
            <person name="Wei W."/>
            <person name="Gao Y.C."/>
            <person name="Liu J.Z."/>
            <person name="Shao H.Z."/>
            <person name="Wang X."/>
            <person name="Wang C.C."/>
            <person name="Yang T.C."/>
            <person name="Huo Q.B."/>
            <person name="Li W."/>
            <person name="Chen H.Y."/>
            <person name="Chen S.E."/>
            <person name="Zhou L.G."/>
            <person name="Ni X.B."/>
            <person name="Tian J.H."/>
            <person name="Sheng Y."/>
            <person name="Liu T."/>
            <person name="Pan Y.S."/>
            <person name="Xia L.Y."/>
            <person name="Li J."/>
            <person name="Zhao F."/>
            <person name="Cao W.C."/>
        </authorList>
    </citation>
    <scope>NUCLEOTIDE SEQUENCE</scope>
    <source>
        <strain evidence="2">Rsan-2018</strain>
    </source>
</reference>
<dbReference type="Proteomes" id="UP000821837">
    <property type="component" value="Unassembled WGS sequence"/>
</dbReference>
<dbReference type="AlphaFoldDB" id="A0A9D4YRD9"/>